<name>A0A6M3JC24_9ZZZZ</name>
<dbReference type="GO" id="GO:0016874">
    <property type="term" value="F:ligase activity"/>
    <property type="evidence" value="ECO:0007669"/>
    <property type="project" value="UniProtKB-KW"/>
</dbReference>
<proteinExistence type="predicted"/>
<protein>
    <submittedName>
        <fullName evidence="1">Putative phiEco32-like COOH.NH2 ligase-type 2</fullName>
    </submittedName>
</protein>
<accession>A0A6M3JC24</accession>
<dbReference type="AlphaFoldDB" id="A0A6M3JC24"/>
<organism evidence="1">
    <name type="scientific">viral metagenome</name>
    <dbReference type="NCBI Taxonomy" id="1070528"/>
    <lineage>
        <taxon>unclassified sequences</taxon>
        <taxon>metagenomes</taxon>
        <taxon>organismal metagenomes</taxon>
    </lineage>
</organism>
<dbReference type="EMBL" id="MT141557">
    <property type="protein sequence ID" value="QJA66602.1"/>
    <property type="molecule type" value="Genomic_DNA"/>
</dbReference>
<sequence>MKKIKGKKTIDGFVQSENIGVFIPILKAHFSSVYHHDRLLYKREIPYEHSCSAFFACEEPRQPRFRNYEDTRRDSVRNSDVFIDAKLDDPWSYQGLGGAPSSSFPIHAHIIYGDKWKRIALISPGEKLFITTDFPHSPSEASIKVLENMISVLAINNYIKTYSNRDLEAYPPLNHFIPEKITLGADPEFEVYKDGSIVEARVLTPSRDAPVGCDGCGDPLELRPKPSSEPKELVQHIKQLLKESSKIYDSISISGDTFAIGGHIHFGGIKHNEREFMVLLDDFIGAPLLPLSGHARGGYKVLGAVREQPWGFEYRTPPPNWLVTPEIAEIVLKIAKELADYWLSNSDVVYGTDGSDRPTKNDYVTICKLSEEEYQKFNDLCEGQYVPSPEISGAWGIEKPQFIIMFEGEFHAVVKSWLKRILYFLPPKNVKLTLKRLDETPKNVQELGAAIVQFDGEPFTFGVPANIAEGKTDLKSLFIIGTIIRKNISTEIGA</sequence>
<gene>
    <name evidence="1" type="ORF">MM415B00342_0064</name>
</gene>
<dbReference type="Pfam" id="PF14395">
    <property type="entry name" value="COOH-NH2_lig"/>
    <property type="match status" value="1"/>
</dbReference>
<evidence type="ECO:0000313" key="1">
    <source>
        <dbReference type="EMBL" id="QJA66602.1"/>
    </source>
</evidence>
<keyword evidence="1" id="KW-0436">Ligase</keyword>
<reference evidence="1" key="1">
    <citation type="submission" date="2020-03" db="EMBL/GenBank/DDBJ databases">
        <title>The deep terrestrial virosphere.</title>
        <authorList>
            <person name="Holmfeldt K."/>
            <person name="Nilsson E."/>
            <person name="Simone D."/>
            <person name="Lopez-Fernandez M."/>
            <person name="Wu X."/>
            <person name="de Brujin I."/>
            <person name="Lundin D."/>
            <person name="Andersson A."/>
            <person name="Bertilsson S."/>
            <person name="Dopson M."/>
        </authorList>
    </citation>
    <scope>NUCLEOTIDE SEQUENCE</scope>
    <source>
        <strain evidence="1">MM415B00342</strain>
    </source>
</reference>
<dbReference type="InterPro" id="IPR025681">
    <property type="entry name" value="COOH-NH2_lig"/>
</dbReference>